<gene>
    <name evidence="1" type="ORF">KIPB_005475</name>
</gene>
<dbReference type="SUPFAM" id="SSF52540">
    <property type="entry name" value="P-loop containing nucleoside triphosphate hydrolases"/>
    <property type="match status" value="1"/>
</dbReference>
<proteinExistence type="predicted"/>
<sequence>MGVHSLHVRIVRRADSSTLLSFSTPGDVDPRTLLSSVVAEVEGGTDRDEVVTPYELRRFERETNPIGTEVMATAVEVEGHVVDLEIWAVGGAEPVLKPSMHLYRRPRDCMVMVYDITRRPTFTHLVSYLEDPMVRAEAPPSLKWVLIGNKADGEGERQVPTEEVAAYAAQHGMEFYETSALDGTSVQEVFLSPTRELVREVLAGERVVRDADTFTSAVSRPE</sequence>
<keyword evidence="2" id="KW-1185">Reference proteome</keyword>
<dbReference type="Proteomes" id="UP000265618">
    <property type="component" value="Unassembled WGS sequence"/>
</dbReference>
<dbReference type="InterPro" id="IPR027417">
    <property type="entry name" value="P-loop_NTPase"/>
</dbReference>
<dbReference type="SMART" id="SM00173">
    <property type="entry name" value="RAS"/>
    <property type="match status" value="1"/>
</dbReference>
<dbReference type="PROSITE" id="PS51421">
    <property type="entry name" value="RAS"/>
    <property type="match status" value="1"/>
</dbReference>
<dbReference type="CDD" id="cd00154">
    <property type="entry name" value="Rab"/>
    <property type="match status" value="1"/>
</dbReference>
<dbReference type="OrthoDB" id="265044at2759"/>
<dbReference type="InterPro" id="IPR050209">
    <property type="entry name" value="Rab_GTPases_membrane_traffic"/>
</dbReference>
<dbReference type="PANTHER" id="PTHR47979">
    <property type="entry name" value="DRAB11-RELATED"/>
    <property type="match status" value="1"/>
</dbReference>
<evidence type="ECO:0000313" key="1">
    <source>
        <dbReference type="EMBL" id="GIQ84047.1"/>
    </source>
</evidence>
<evidence type="ECO:0000313" key="2">
    <source>
        <dbReference type="Proteomes" id="UP000265618"/>
    </source>
</evidence>
<dbReference type="EMBL" id="BDIP01001285">
    <property type="protein sequence ID" value="GIQ84047.1"/>
    <property type="molecule type" value="Genomic_DNA"/>
</dbReference>
<accession>A0A9K3CW26</accession>
<dbReference type="PROSITE" id="PS51419">
    <property type="entry name" value="RAB"/>
    <property type="match status" value="1"/>
</dbReference>
<dbReference type="Gene3D" id="3.40.50.300">
    <property type="entry name" value="P-loop containing nucleotide triphosphate hydrolases"/>
    <property type="match status" value="1"/>
</dbReference>
<dbReference type="GO" id="GO:0003924">
    <property type="term" value="F:GTPase activity"/>
    <property type="evidence" value="ECO:0007669"/>
    <property type="project" value="InterPro"/>
</dbReference>
<comment type="caution">
    <text evidence="1">The sequence shown here is derived from an EMBL/GenBank/DDBJ whole genome shotgun (WGS) entry which is preliminary data.</text>
</comment>
<dbReference type="SMART" id="SM00175">
    <property type="entry name" value="RAB"/>
    <property type="match status" value="1"/>
</dbReference>
<name>A0A9K3CW26_9EUKA</name>
<dbReference type="InterPro" id="IPR001806">
    <property type="entry name" value="Small_GTPase"/>
</dbReference>
<organism evidence="1 2">
    <name type="scientific">Kipferlia bialata</name>
    <dbReference type="NCBI Taxonomy" id="797122"/>
    <lineage>
        <taxon>Eukaryota</taxon>
        <taxon>Metamonada</taxon>
        <taxon>Carpediemonas-like organisms</taxon>
        <taxon>Kipferlia</taxon>
    </lineage>
</organism>
<reference evidence="1 2" key="1">
    <citation type="journal article" date="2018" name="PLoS ONE">
        <title>The draft genome of Kipferlia bialata reveals reductive genome evolution in fornicate parasites.</title>
        <authorList>
            <person name="Tanifuji G."/>
            <person name="Takabayashi S."/>
            <person name="Kume K."/>
            <person name="Takagi M."/>
            <person name="Nakayama T."/>
            <person name="Kamikawa R."/>
            <person name="Inagaki Y."/>
            <person name="Hashimoto T."/>
        </authorList>
    </citation>
    <scope>NUCLEOTIDE SEQUENCE [LARGE SCALE GENOMIC DNA]</scope>
    <source>
        <strain evidence="1">NY0173</strain>
    </source>
</reference>
<dbReference type="Pfam" id="PF00071">
    <property type="entry name" value="Ras"/>
    <property type="match status" value="1"/>
</dbReference>
<protein>
    <submittedName>
        <fullName evidence="1">Small GTPase superfamily, Ras type</fullName>
    </submittedName>
</protein>
<dbReference type="PRINTS" id="PR00449">
    <property type="entry name" value="RASTRNSFRMNG"/>
</dbReference>
<dbReference type="GO" id="GO:0005525">
    <property type="term" value="F:GTP binding"/>
    <property type="evidence" value="ECO:0007669"/>
    <property type="project" value="InterPro"/>
</dbReference>
<dbReference type="AlphaFoldDB" id="A0A9K3CW26"/>